<dbReference type="EC" id="3.5.4.6" evidence="4"/>
<dbReference type="KEGG" id="tng:GSTEN00025679G001"/>
<accession>Q4S177</accession>
<dbReference type="NCBIfam" id="TIGR01429">
    <property type="entry name" value="AMP_deaminase"/>
    <property type="match status" value="1"/>
</dbReference>
<dbReference type="PROSITE" id="PS00485">
    <property type="entry name" value="A_DEAMINASE"/>
    <property type="match status" value="1"/>
</dbReference>
<evidence type="ECO:0000256" key="3">
    <source>
        <dbReference type="ARBA" id="ARBA00006676"/>
    </source>
</evidence>
<keyword evidence="5" id="KW-0479">Metal-binding</keyword>
<evidence type="ECO:0000313" key="9">
    <source>
        <dbReference type="EMBL" id="CAG05605.1"/>
    </source>
</evidence>
<evidence type="ECO:0000256" key="6">
    <source>
        <dbReference type="ARBA" id="ARBA00022801"/>
    </source>
</evidence>
<dbReference type="AlphaFoldDB" id="Q4S177"/>
<dbReference type="Gene3D" id="4.10.800.20">
    <property type="match status" value="1"/>
</dbReference>
<dbReference type="PANTHER" id="PTHR11359:SF2">
    <property type="entry name" value="AMP DEAMINASE 3"/>
    <property type="match status" value="1"/>
</dbReference>
<comment type="similarity">
    <text evidence="3">Belongs to the metallo-dependent hydrolases superfamily. Adenosine and AMP deaminases family.</text>
</comment>
<dbReference type="GO" id="GO:0046033">
    <property type="term" value="P:AMP metabolic process"/>
    <property type="evidence" value="ECO:0007669"/>
    <property type="project" value="TreeGrafter"/>
</dbReference>
<dbReference type="GO" id="GO:0032264">
    <property type="term" value="P:IMP salvage"/>
    <property type="evidence" value="ECO:0007669"/>
    <property type="project" value="UniProtKB-UniPathway"/>
</dbReference>
<dbReference type="SUPFAM" id="SSF51556">
    <property type="entry name" value="Metallo-dependent hydrolases"/>
    <property type="match status" value="2"/>
</dbReference>
<reference evidence="9" key="1">
    <citation type="journal article" date="2004" name="Nature">
        <title>Genome duplication in the teleost fish Tetraodon nigroviridis reveals the early vertebrate proto-karyotype.</title>
        <authorList>
            <person name="Jaillon O."/>
            <person name="Aury J.-M."/>
            <person name="Brunet F."/>
            <person name="Petit J.-L."/>
            <person name="Stange-Thomann N."/>
            <person name="Mauceli E."/>
            <person name="Bouneau L."/>
            <person name="Fischer C."/>
            <person name="Ozouf-Costaz C."/>
            <person name="Bernot A."/>
            <person name="Nicaud S."/>
            <person name="Jaffe D."/>
            <person name="Fisher S."/>
            <person name="Lutfalla G."/>
            <person name="Dossat C."/>
            <person name="Segurens B."/>
            <person name="Dasilva C."/>
            <person name="Salanoubat M."/>
            <person name="Levy M."/>
            <person name="Boudet N."/>
            <person name="Castellano S."/>
            <person name="Anthouard V."/>
            <person name="Jubin C."/>
            <person name="Castelli V."/>
            <person name="Katinka M."/>
            <person name="Vacherie B."/>
            <person name="Biemont C."/>
            <person name="Skalli Z."/>
            <person name="Cattolico L."/>
            <person name="Poulain J."/>
            <person name="De Berardinis V."/>
            <person name="Cruaud C."/>
            <person name="Duprat S."/>
            <person name="Brottier P."/>
            <person name="Coutanceau J.-P."/>
            <person name="Gouzy J."/>
            <person name="Parra G."/>
            <person name="Lardier G."/>
            <person name="Chapple C."/>
            <person name="McKernan K.J."/>
            <person name="McEwan P."/>
            <person name="Bosak S."/>
            <person name="Kellis M."/>
            <person name="Volff J.-N."/>
            <person name="Guigo R."/>
            <person name="Zody M.C."/>
            <person name="Mesirov J."/>
            <person name="Lindblad-Toh K."/>
            <person name="Birren B."/>
            <person name="Nusbaum C."/>
            <person name="Kahn D."/>
            <person name="Robinson-Rechavi M."/>
            <person name="Laudet V."/>
            <person name="Schachter V."/>
            <person name="Quetier F."/>
            <person name="Saurin W."/>
            <person name="Scarpelli C."/>
            <person name="Wincker P."/>
            <person name="Lander E.S."/>
            <person name="Weissenbach J."/>
            <person name="Roest Crollius H."/>
        </authorList>
    </citation>
    <scope>NUCLEOTIDE SEQUENCE [LARGE SCALE GENOMIC DNA]</scope>
</reference>
<dbReference type="Gene3D" id="3.20.20.140">
    <property type="entry name" value="Metal-dependent hydrolases"/>
    <property type="match status" value="1"/>
</dbReference>
<dbReference type="EMBL" id="CAAE01014769">
    <property type="protein sequence ID" value="CAG05605.1"/>
    <property type="molecule type" value="Genomic_DNA"/>
</dbReference>
<evidence type="ECO:0000256" key="8">
    <source>
        <dbReference type="ARBA" id="ARBA00023080"/>
    </source>
</evidence>
<name>Q4S177_TETNG</name>
<dbReference type="InterPro" id="IPR006650">
    <property type="entry name" value="A/AMP_deam_AS"/>
</dbReference>
<comment type="pathway">
    <text evidence="2">Purine metabolism; IMP biosynthesis via salvage pathway; IMP from AMP: step 1/1.</text>
</comment>
<sequence>MPRLFPKMSMSEVDEKVRLLAEKVFASALREEDTKDAMALYTVQEDCPIGLHEDRERALQKELAEQHSQECAKKCVRTPAAATSQPVPPNGLFALSLHQQEEELHAEALPVPVRADSSQCRMGHIFAVHARTRFQRELPRLPESDHQRRLLRWGNGNTSVAITVEDYEQAAKSLLGALFIREKYSRLAYHHFPRTTARFLRNSENQTWKEEDEIRPDIWPFPHEAEDPYSLEGIPEDLNYQLKVKDGIVHVYKNREDLREERPHGLPYPDVETFAIDLSHVLAMIADGPTKTYCHRRLNFLASKFHLHEMLNEMAELKELKGVAHRDFYNVRKLHRTQVDTHIHAAACMNQKHLLKFIKTTYQTEADRVVLEKGSQKVTLKDVFRTLNMDPYDLTVDSLDVHAVGTNSHMTQHVLHANLVTYVLVYTSLLLSCDWLSQGRQTFHRFDKFNSKYNPMGASELREIYLKTDNYIRGEYFARLIKEVAKELEDSKYQHAEPRLSIYGRSASEWENLANWFIQHRVHSPNMRWMIQIPRIYDIFRSKKLIADFAKILENVFLPLFEATVNPHQHKAVHVFLKYVTGFDSVDDESKHSDHMFSYKSPKPEAWTADDNPPYTYYLFYMYANIMVLNNLRKERGLNTFQFRPHCGEAGSITHLVTAFLTADNISHGLNLKKSPVLQYLYYLAQVPIAMSPLSNNSLFLEYSKNPLREFLQKGLCVSLSTDDPMQFHYTKEPLMEEYAIAAQLWKLSTCDLCEIARNSVVQSGLSHQEKKHFIGPNYLEDGPAGNDIRRTNVANIRMAYRHETLCNELSFLVGAVKAD</sequence>
<keyword evidence="8" id="KW-0546">Nucleotide metabolism</keyword>
<protein>
    <recommendedName>
        <fullName evidence="4">AMP deaminase</fullName>
        <ecNumber evidence="4">3.5.4.6</ecNumber>
    </recommendedName>
</protein>
<evidence type="ECO:0000256" key="2">
    <source>
        <dbReference type="ARBA" id="ARBA00004955"/>
    </source>
</evidence>
<dbReference type="InterPro" id="IPR006329">
    <property type="entry name" value="AMPD"/>
</dbReference>
<feature type="non-terminal residue" evidence="9">
    <location>
        <position position="1"/>
    </location>
</feature>
<comment type="caution">
    <text evidence="9">The sequence shown here is derived from an EMBL/GenBank/DDBJ whole genome shotgun (WGS) entry which is preliminary data.</text>
</comment>
<organism evidence="9">
    <name type="scientific">Tetraodon nigroviridis</name>
    <name type="common">Spotted green pufferfish</name>
    <name type="synonym">Chelonodon nigroviridis</name>
    <dbReference type="NCBI Taxonomy" id="99883"/>
    <lineage>
        <taxon>Eukaryota</taxon>
        <taxon>Metazoa</taxon>
        <taxon>Chordata</taxon>
        <taxon>Craniata</taxon>
        <taxon>Vertebrata</taxon>
        <taxon>Euteleostomi</taxon>
        <taxon>Actinopterygii</taxon>
        <taxon>Neopterygii</taxon>
        <taxon>Teleostei</taxon>
        <taxon>Neoteleostei</taxon>
        <taxon>Acanthomorphata</taxon>
        <taxon>Eupercaria</taxon>
        <taxon>Tetraodontiformes</taxon>
        <taxon>Tetradontoidea</taxon>
        <taxon>Tetraodontidae</taxon>
        <taxon>Tetraodon</taxon>
    </lineage>
</organism>
<evidence type="ECO:0000256" key="1">
    <source>
        <dbReference type="ARBA" id="ARBA00001947"/>
    </source>
</evidence>
<dbReference type="GO" id="GO:0003876">
    <property type="term" value="F:AMP deaminase activity"/>
    <property type="evidence" value="ECO:0007669"/>
    <property type="project" value="UniProtKB-EC"/>
</dbReference>
<evidence type="ECO:0000256" key="7">
    <source>
        <dbReference type="ARBA" id="ARBA00022833"/>
    </source>
</evidence>
<dbReference type="UniPathway" id="UPA00591">
    <property type="reaction ID" value="UER00663"/>
</dbReference>
<evidence type="ECO:0000256" key="5">
    <source>
        <dbReference type="ARBA" id="ARBA00022723"/>
    </source>
</evidence>
<dbReference type="PIRSF" id="PIRSF001251">
    <property type="entry name" value="AMP_deaminase_met"/>
    <property type="match status" value="1"/>
</dbReference>
<dbReference type="GO" id="GO:0005829">
    <property type="term" value="C:cytosol"/>
    <property type="evidence" value="ECO:0007669"/>
    <property type="project" value="TreeGrafter"/>
</dbReference>
<comment type="cofactor">
    <cofactor evidence="1">
        <name>Zn(2+)</name>
        <dbReference type="ChEBI" id="CHEBI:29105"/>
    </cofactor>
</comment>
<dbReference type="CDD" id="cd01319">
    <property type="entry name" value="AMPD"/>
    <property type="match status" value="1"/>
</dbReference>
<dbReference type="InterPro" id="IPR032466">
    <property type="entry name" value="Metal_Hydrolase"/>
</dbReference>
<gene>
    <name evidence="9" type="ORF">GSTENG00025679001</name>
</gene>
<dbReference type="PANTHER" id="PTHR11359">
    <property type="entry name" value="AMP DEAMINASE"/>
    <property type="match status" value="1"/>
</dbReference>
<dbReference type="GO" id="GO:0046872">
    <property type="term" value="F:metal ion binding"/>
    <property type="evidence" value="ECO:0007669"/>
    <property type="project" value="UniProtKB-KW"/>
</dbReference>
<keyword evidence="7" id="KW-0862">Zinc</keyword>
<reference evidence="9" key="2">
    <citation type="submission" date="2004-02" db="EMBL/GenBank/DDBJ databases">
        <authorList>
            <consortium name="Genoscope"/>
            <consortium name="Whitehead Institute Centre for Genome Research"/>
        </authorList>
    </citation>
    <scope>NUCLEOTIDE SEQUENCE</scope>
</reference>
<proteinExistence type="inferred from homology"/>
<evidence type="ECO:0000256" key="4">
    <source>
        <dbReference type="ARBA" id="ARBA00012775"/>
    </source>
</evidence>
<dbReference type="OrthoDB" id="1723809at2759"/>
<keyword evidence="6" id="KW-0378">Hydrolase</keyword>
<dbReference type="Pfam" id="PF19326">
    <property type="entry name" value="AMP_deaminase"/>
    <property type="match status" value="2"/>
</dbReference>
<dbReference type="FunFam" id="3.20.20.140:FF:000035">
    <property type="entry name" value="Probable amp deaminase"/>
    <property type="match status" value="1"/>
</dbReference>